<evidence type="ECO:0000256" key="7">
    <source>
        <dbReference type="ARBA" id="ARBA00033323"/>
    </source>
</evidence>
<dbReference type="Gene3D" id="3.10.290.10">
    <property type="entry name" value="RNA-binding S4 domain"/>
    <property type="match status" value="1"/>
</dbReference>
<name>A0A854Q7L7_CRYNE</name>
<dbReference type="PRINTS" id="PR01040">
    <property type="entry name" value="TRNASYNTHTYR"/>
</dbReference>
<keyword evidence="3 10" id="KW-0547">Nucleotide-binding</keyword>
<dbReference type="Gene3D" id="1.10.240.10">
    <property type="entry name" value="Tyrosyl-Transfer RNA Synthetase"/>
    <property type="match status" value="1"/>
</dbReference>
<keyword evidence="9" id="KW-0694">RNA-binding</keyword>
<dbReference type="AlphaFoldDB" id="A0A854Q7L7"/>
<dbReference type="GO" id="GO:0005739">
    <property type="term" value="C:mitochondrion"/>
    <property type="evidence" value="ECO:0007669"/>
    <property type="project" value="TreeGrafter"/>
</dbReference>
<comment type="catalytic activity">
    <reaction evidence="8 10">
        <text>tRNA(Tyr) + L-tyrosine + ATP = L-tyrosyl-tRNA(Tyr) + AMP + diphosphate + H(+)</text>
        <dbReference type="Rhea" id="RHEA:10220"/>
        <dbReference type="Rhea" id="RHEA-COMP:9706"/>
        <dbReference type="Rhea" id="RHEA-COMP:9707"/>
        <dbReference type="ChEBI" id="CHEBI:15378"/>
        <dbReference type="ChEBI" id="CHEBI:30616"/>
        <dbReference type="ChEBI" id="CHEBI:33019"/>
        <dbReference type="ChEBI" id="CHEBI:58315"/>
        <dbReference type="ChEBI" id="CHEBI:78442"/>
        <dbReference type="ChEBI" id="CHEBI:78536"/>
        <dbReference type="ChEBI" id="CHEBI:456215"/>
        <dbReference type="EC" id="6.1.1.1"/>
    </reaction>
</comment>
<dbReference type="InterPro" id="IPR024088">
    <property type="entry name" value="Tyr-tRNA-ligase_bac-type"/>
</dbReference>
<dbReference type="HAMAP" id="MF_02006">
    <property type="entry name" value="Tyr_tRNA_synth_type1"/>
    <property type="match status" value="1"/>
</dbReference>
<dbReference type="NCBIfam" id="TIGR00234">
    <property type="entry name" value="tyrS"/>
    <property type="match status" value="1"/>
</dbReference>
<evidence type="ECO:0000256" key="10">
    <source>
        <dbReference type="RuleBase" id="RU361234"/>
    </source>
</evidence>
<keyword evidence="2 10" id="KW-0436">Ligase</keyword>
<dbReference type="InterPro" id="IPR002305">
    <property type="entry name" value="aa-tRNA-synth_Ic"/>
</dbReference>
<evidence type="ECO:0000313" key="11">
    <source>
        <dbReference type="EMBL" id="OXG14371.1"/>
    </source>
</evidence>
<evidence type="ECO:0000313" key="12">
    <source>
        <dbReference type="Proteomes" id="UP000199727"/>
    </source>
</evidence>
<dbReference type="GO" id="GO:0006437">
    <property type="term" value="P:tyrosyl-tRNA aminoacylation"/>
    <property type="evidence" value="ECO:0007669"/>
    <property type="project" value="InterPro"/>
</dbReference>
<dbReference type="SUPFAM" id="SSF55174">
    <property type="entry name" value="Alpha-L RNA-binding motif"/>
    <property type="match status" value="1"/>
</dbReference>
<evidence type="ECO:0000256" key="8">
    <source>
        <dbReference type="ARBA" id="ARBA00048248"/>
    </source>
</evidence>
<dbReference type="EMBL" id="AMKT01000076">
    <property type="protein sequence ID" value="OXG14371.1"/>
    <property type="molecule type" value="Genomic_DNA"/>
</dbReference>
<protein>
    <recommendedName>
        <fullName evidence="1 10">Tyrosine--tRNA ligase</fullName>
        <ecNumber evidence="1 10">6.1.1.1</ecNumber>
    </recommendedName>
    <alternativeName>
        <fullName evidence="7 10">Tyrosyl-tRNA synthetase</fullName>
    </alternativeName>
</protein>
<dbReference type="PROSITE" id="PS50889">
    <property type="entry name" value="S4"/>
    <property type="match status" value="1"/>
</dbReference>
<dbReference type="FunFam" id="3.40.50.620:FF:000304">
    <property type="entry name" value="Tyrosine--tRNA ligase"/>
    <property type="match status" value="1"/>
</dbReference>
<gene>
    <name evidence="11" type="ORF">C361_05671</name>
</gene>
<evidence type="ECO:0000256" key="3">
    <source>
        <dbReference type="ARBA" id="ARBA00022741"/>
    </source>
</evidence>
<dbReference type="Gene3D" id="3.40.50.620">
    <property type="entry name" value="HUPs"/>
    <property type="match status" value="1"/>
</dbReference>
<dbReference type="GO" id="GO:0004831">
    <property type="term" value="F:tyrosine-tRNA ligase activity"/>
    <property type="evidence" value="ECO:0007669"/>
    <property type="project" value="UniProtKB-EC"/>
</dbReference>
<dbReference type="FunFam" id="1.10.240.10:FF:000001">
    <property type="entry name" value="Tyrosine--tRNA ligase"/>
    <property type="match status" value="1"/>
</dbReference>
<evidence type="ECO:0000256" key="6">
    <source>
        <dbReference type="ARBA" id="ARBA00023146"/>
    </source>
</evidence>
<evidence type="ECO:0000256" key="1">
    <source>
        <dbReference type="ARBA" id="ARBA00013160"/>
    </source>
</evidence>
<dbReference type="SUPFAM" id="SSF52374">
    <property type="entry name" value="Nucleotidylyl transferase"/>
    <property type="match status" value="1"/>
</dbReference>
<reference evidence="11 12" key="1">
    <citation type="submission" date="2017-06" db="EMBL/GenBank/DDBJ databases">
        <title>Global population genomics of the pathogenic fungus Cryptococcus neoformans var. grubii.</title>
        <authorList>
            <person name="Cuomo C."/>
            <person name="Litvintseva A."/>
            <person name="Chen Y."/>
            <person name="Young S."/>
            <person name="Zeng Q."/>
            <person name="Chapman S."/>
            <person name="Gujja S."/>
            <person name="Saif S."/>
            <person name="Birren B."/>
        </authorList>
    </citation>
    <scope>NUCLEOTIDE SEQUENCE [LARGE SCALE GENOMIC DNA]</scope>
    <source>
        <strain evidence="11 12">Tu259-1</strain>
    </source>
</reference>
<sequence>MILIRLGIPRRGAHLIRRKSSSLAPKATVLQELDERGFVAAITSDKLKQHVTSPTTIYAGVDPSASSLHVGNLIPLLGLLHFQARGHQSICLIGGATGSIGDPSGRSTERKSLTPSELRLNIAGITSQVHRFFIRGQEYLSKRSVDLTDISKDGGRGVKVMNNYDWMRDVGLLDFLRTTGKMARVSTMLSRDSVKNRLSSDSGISYTEFTYQLLQAYDFSHLHFEHGCNIQLGGSDQWGNIVAGIDLIRRGKIAEREEKGEEVKEEDEDVYGLTIPLLTTSTGEKFGKSAGNAVWLDEKRTSAAEFYQFFLRTTDEDVEKYLKLFTFLPISRIQDVMHAHQTSKTERLPQKLLAAEVTELVHGPAALSRALTAAQVLYSTSLSSLTAEKVLDAFRGDKRFHRMRKEDLAEMGVGKVAVTYGLCGSVGETQRLVQSSALQVNDRKINDHREKIAVEDLVDGHIAIVRAGNKRQIILYVE</sequence>
<dbReference type="Pfam" id="PF00579">
    <property type="entry name" value="tRNA-synt_1b"/>
    <property type="match status" value="1"/>
</dbReference>
<dbReference type="OrthoDB" id="337870at2759"/>
<dbReference type="Proteomes" id="UP000199727">
    <property type="component" value="Unassembled WGS sequence"/>
</dbReference>
<dbReference type="CDD" id="cd00805">
    <property type="entry name" value="TyrRS_core"/>
    <property type="match status" value="1"/>
</dbReference>
<organism evidence="11 12">
    <name type="scientific">Cryptococcus neoformans Tu259-1</name>
    <dbReference type="NCBI Taxonomy" id="1230072"/>
    <lineage>
        <taxon>Eukaryota</taxon>
        <taxon>Fungi</taxon>
        <taxon>Dikarya</taxon>
        <taxon>Basidiomycota</taxon>
        <taxon>Agaricomycotina</taxon>
        <taxon>Tremellomycetes</taxon>
        <taxon>Tremellales</taxon>
        <taxon>Cryptococcaceae</taxon>
        <taxon>Cryptococcus</taxon>
        <taxon>Cryptococcus neoformans species complex</taxon>
    </lineage>
</organism>
<evidence type="ECO:0000256" key="9">
    <source>
        <dbReference type="PROSITE-ProRule" id="PRU00182"/>
    </source>
</evidence>
<dbReference type="GO" id="GO:0003723">
    <property type="term" value="F:RNA binding"/>
    <property type="evidence" value="ECO:0007669"/>
    <property type="project" value="UniProtKB-KW"/>
</dbReference>
<dbReference type="FunFam" id="3.10.290.10:FF:000047">
    <property type="entry name" value="Tyrosine--tRNA ligase"/>
    <property type="match status" value="1"/>
</dbReference>
<evidence type="ECO:0000256" key="2">
    <source>
        <dbReference type="ARBA" id="ARBA00022598"/>
    </source>
</evidence>
<evidence type="ECO:0000256" key="5">
    <source>
        <dbReference type="ARBA" id="ARBA00022917"/>
    </source>
</evidence>
<accession>A0A854Q7L7</accession>
<evidence type="ECO:0000256" key="4">
    <source>
        <dbReference type="ARBA" id="ARBA00022840"/>
    </source>
</evidence>
<keyword evidence="4 10" id="KW-0067">ATP-binding</keyword>
<dbReference type="PANTHER" id="PTHR11766:SF0">
    <property type="entry name" value="TYROSINE--TRNA LIGASE, MITOCHONDRIAL"/>
    <property type="match status" value="1"/>
</dbReference>
<dbReference type="InterPro" id="IPR002307">
    <property type="entry name" value="Tyr-tRNA-ligase"/>
</dbReference>
<dbReference type="InterPro" id="IPR024107">
    <property type="entry name" value="Tyr-tRNA-ligase_bac_1"/>
</dbReference>
<dbReference type="GO" id="GO:0005829">
    <property type="term" value="C:cytosol"/>
    <property type="evidence" value="ECO:0007669"/>
    <property type="project" value="TreeGrafter"/>
</dbReference>
<dbReference type="PANTHER" id="PTHR11766">
    <property type="entry name" value="TYROSYL-TRNA SYNTHETASE"/>
    <property type="match status" value="1"/>
</dbReference>
<dbReference type="InterPro" id="IPR036986">
    <property type="entry name" value="S4_RNA-bd_sf"/>
</dbReference>
<keyword evidence="5 10" id="KW-0648">Protein biosynthesis</keyword>
<dbReference type="GO" id="GO:0005524">
    <property type="term" value="F:ATP binding"/>
    <property type="evidence" value="ECO:0007669"/>
    <property type="project" value="UniProtKB-KW"/>
</dbReference>
<proteinExistence type="inferred from homology"/>
<dbReference type="EC" id="6.1.1.1" evidence="1 10"/>
<dbReference type="InterPro" id="IPR014729">
    <property type="entry name" value="Rossmann-like_a/b/a_fold"/>
</dbReference>
<comment type="caution">
    <text evidence="11">The sequence shown here is derived from an EMBL/GenBank/DDBJ whole genome shotgun (WGS) entry which is preliminary data.</text>
</comment>
<comment type="similarity">
    <text evidence="10">Belongs to the class-I aminoacyl-tRNA synthetase family.</text>
</comment>
<keyword evidence="6 10" id="KW-0030">Aminoacyl-tRNA synthetase</keyword>